<gene>
    <name evidence="7" type="ORF">HNQ59_002726</name>
</gene>
<dbReference type="CDD" id="cd00130">
    <property type="entry name" value="PAS"/>
    <property type="match status" value="1"/>
</dbReference>
<dbReference type="RefSeq" id="WP_343074279.1">
    <property type="nucleotide sequence ID" value="NZ_JACHHY010000017.1"/>
</dbReference>
<dbReference type="PANTHER" id="PTHR44757">
    <property type="entry name" value="DIGUANYLATE CYCLASE DGCP"/>
    <property type="match status" value="1"/>
</dbReference>
<comment type="caution">
    <text evidence="7">The sequence shown here is derived from an EMBL/GenBank/DDBJ whole genome shotgun (WGS) entry which is preliminary data.</text>
</comment>
<dbReference type="NCBIfam" id="TIGR00254">
    <property type="entry name" value="GGDEF"/>
    <property type="match status" value="1"/>
</dbReference>
<organism evidence="7 8">
    <name type="scientific">Chitinivorax tropicus</name>
    <dbReference type="NCBI Taxonomy" id="714531"/>
    <lineage>
        <taxon>Bacteria</taxon>
        <taxon>Pseudomonadati</taxon>
        <taxon>Pseudomonadota</taxon>
        <taxon>Betaproteobacteria</taxon>
        <taxon>Chitinivorax</taxon>
    </lineage>
</organism>
<accession>A0A840MJQ1</accession>
<dbReference type="Pfam" id="PF08447">
    <property type="entry name" value="PAS_3"/>
    <property type="match status" value="1"/>
</dbReference>
<dbReference type="InterPro" id="IPR000160">
    <property type="entry name" value="GGDEF_dom"/>
</dbReference>
<dbReference type="SUPFAM" id="SSF55073">
    <property type="entry name" value="Nucleotide cyclase"/>
    <property type="match status" value="1"/>
</dbReference>
<evidence type="ECO:0000313" key="7">
    <source>
        <dbReference type="EMBL" id="MBB5019424.1"/>
    </source>
</evidence>
<dbReference type="SMART" id="SM00267">
    <property type="entry name" value="GGDEF"/>
    <property type="match status" value="1"/>
</dbReference>
<dbReference type="Pfam" id="PF00563">
    <property type="entry name" value="EAL"/>
    <property type="match status" value="1"/>
</dbReference>
<dbReference type="SUPFAM" id="SSF52172">
    <property type="entry name" value="CheY-like"/>
    <property type="match status" value="1"/>
</dbReference>
<evidence type="ECO:0000259" key="5">
    <source>
        <dbReference type="PROSITE" id="PS50883"/>
    </source>
</evidence>
<protein>
    <submittedName>
        <fullName evidence="7">Diguanylate cyclase (GGDEF)-like protein/PAS domain S-box-containing protein</fullName>
    </submittedName>
</protein>
<dbReference type="InterPro" id="IPR035919">
    <property type="entry name" value="EAL_sf"/>
</dbReference>
<evidence type="ECO:0000313" key="8">
    <source>
        <dbReference type="Proteomes" id="UP000575898"/>
    </source>
</evidence>
<feature type="coiled-coil region" evidence="2">
    <location>
        <begin position="112"/>
        <end position="141"/>
    </location>
</feature>
<dbReference type="GO" id="GO:0000160">
    <property type="term" value="P:phosphorelay signal transduction system"/>
    <property type="evidence" value="ECO:0007669"/>
    <property type="project" value="InterPro"/>
</dbReference>
<dbReference type="NCBIfam" id="TIGR00229">
    <property type="entry name" value="sensory_box"/>
    <property type="match status" value="1"/>
</dbReference>
<dbReference type="InterPro" id="IPR043128">
    <property type="entry name" value="Rev_trsase/Diguanyl_cyclase"/>
</dbReference>
<dbReference type="AlphaFoldDB" id="A0A840MJQ1"/>
<dbReference type="InterPro" id="IPR000700">
    <property type="entry name" value="PAS-assoc_C"/>
</dbReference>
<feature type="domain" description="EAL" evidence="5">
    <location>
        <begin position="441"/>
        <end position="697"/>
    </location>
</feature>
<dbReference type="Gene3D" id="3.20.20.450">
    <property type="entry name" value="EAL domain"/>
    <property type="match status" value="1"/>
</dbReference>
<keyword evidence="8" id="KW-1185">Reference proteome</keyword>
<dbReference type="Gene3D" id="3.30.70.270">
    <property type="match status" value="1"/>
</dbReference>
<keyword evidence="2" id="KW-0175">Coiled coil</keyword>
<evidence type="ECO:0000256" key="1">
    <source>
        <dbReference type="PROSITE-ProRule" id="PRU00169"/>
    </source>
</evidence>
<dbReference type="InterPro" id="IPR000014">
    <property type="entry name" value="PAS"/>
</dbReference>
<dbReference type="PROSITE" id="PS50110">
    <property type="entry name" value="RESPONSE_REGULATORY"/>
    <property type="match status" value="1"/>
</dbReference>
<dbReference type="CDD" id="cd01948">
    <property type="entry name" value="EAL"/>
    <property type="match status" value="1"/>
</dbReference>
<keyword evidence="1" id="KW-0597">Phosphoprotein</keyword>
<sequence length="699" mass="79347">MSELRVLVVEDSEDDALLMLLQLKRGGYQVTHRRVDTPDAMLQALADQWDLVMSDYTMPRFSCPAALTLFTEAGLDCPFIVVTGTIGEESAVALMKMGVSDFVLKTNLPRLSSVVERELREAELRRAKKRAEEALRISEERYKLAMAGANDGLWDWNVVDDSMYFSSRWKHMLGYEDPEIGESVDEWQSRLHPAERQSFRTKLISHLKGLTPHFEIEHRMLHKTSGYRWMLTRGLAVRDEYGRAYRMAGSQTDITERKRAEEQLLHDAFHDGLTGLPNRALFSDLLAFSLEHRQRNDAYLSAVLFLNMERFRYVNDSFGHRIGDQFLIEIASRIRSVLRPGDAAARFGGDEFAVLMDDVRDPAEATRFAEILQSVLGRPLGLGGHEFFPGCSIGVTFSSGGYISPEDMLRDADTAMHRARKRGKKKMEVFDATMHDSAVTTLQLEHELRRAVERREFKVFYQPIVDLKTGRLASFEALIRWPKASGMLVSPNEFIPLAEELGLIVEIGKQVLEMACIQMVTWQRTFPGHQLIPVSVNLSGKQFSQPDLVEEIEGVIGETGLSASHLKLEITETMLMENPESARLMLTRLREKNIKVLMDDFGTGYSSLSYLHRFPCDTLKIDGSFVSRITEEIEGKEIVRIIVMLAHNLGMNVIAECVETAEHLEVLRELNCDLAQGYYFARPLDAEAATELIRTNPTW</sequence>
<dbReference type="Pfam" id="PF00072">
    <property type="entry name" value="Response_reg"/>
    <property type="match status" value="1"/>
</dbReference>
<dbReference type="SUPFAM" id="SSF55785">
    <property type="entry name" value="PYP-like sensor domain (PAS domain)"/>
    <property type="match status" value="1"/>
</dbReference>
<reference evidence="7 8" key="1">
    <citation type="submission" date="2020-08" db="EMBL/GenBank/DDBJ databases">
        <title>Genomic Encyclopedia of Type Strains, Phase IV (KMG-IV): sequencing the most valuable type-strain genomes for metagenomic binning, comparative biology and taxonomic classification.</title>
        <authorList>
            <person name="Goeker M."/>
        </authorList>
    </citation>
    <scope>NUCLEOTIDE SEQUENCE [LARGE SCALE GENOMIC DNA]</scope>
    <source>
        <strain evidence="7 8">DSM 27165</strain>
    </source>
</reference>
<dbReference type="CDD" id="cd00156">
    <property type="entry name" value="REC"/>
    <property type="match status" value="1"/>
</dbReference>
<dbReference type="Gene3D" id="3.30.450.20">
    <property type="entry name" value="PAS domain"/>
    <property type="match status" value="1"/>
</dbReference>
<dbReference type="SMART" id="SM00086">
    <property type="entry name" value="PAC"/>
    <property type="match status" value="1"/>
</dbReference>
<dbReference type="InterPro" id="IPR011006">
    <property type="entry name" value="CheY-like_superfamily"/>
</dbReference>
<dbReference type="InterPro" id="IPR013655">
    <property type="entry name" value="PAS_fold_3"/>
</dbReference>
<dbReference type="InterPro" id="IPR001610">
    <property type="entry name" value="PAC"/>
</dbReference>
<dbReference type="InterPro" id="IPR001633">
    <property type="entry name" value="EAL_dom"/>
</dbReference>
<dbReference type="PROSITE" id="PS50887">
    <property type="entry name" value="GGDEF"/>
    <property type="match status" value="1"/>
</dbReference>
<feature type="modified residue" description="4-aspartylphosphate" evidence="1">
    <location>
        <position position="55"/>
    </location>
</feature>
<dbReference type="PROSITE" id="PS50883">
    <property type="entry name" value="EAL"/>
    <property type="match status" value="1"/>
</dbReference>
<dbReference type="EMBL" id="JACHHY010000017">
    <property type="protein sequence ID" value="MBB5019424.1"/>
    <property type="molecule type" value="Genomic_DNA"/>
</dbReference>
<dbReference type="Gene3D" id="3.40.50.2300">
    <property type="match status" value="1"/>
</dbReference>
<evidence type="ECO:0000259" key="3">
    <source>
        <dbReference type="PROSITE" id="PS50110"/>
    </source>
</evidence>
<feature type="domain" description="PAC" evidence="4">
    <location>
        <begin position="214"/>
        <end position="266"/>
    </location>
</feature>
<dbReference type="Proteomes" id="UP000575898">
    <property type="component" value="Unassembled WGS sequence"/>
</dbReference>
<evidence type="ECO:0000256" key="2">
    <source>
        <dbReference type="SAM" id="Coils"/>
    </source>
</evidence>
<dbReference type="Pfam" id="PF00990">
    <property type="entry name" value="GGDEF"/>
    <property type="match status" value="1"/>
</dbReference>
<dbReference type="SUPFAM" id="SSF141868">
    <property type="entry name" value="EAL domain-like"/>
    <property type="match status" value="1"/>
</dbReference>
<feature type="domain" description="GGDEF" evidence="6">
    <location>
        <begin position="299"/>
        <end position="432"/>
    </location>
</feature>
<proteinExistence type="predicted"/>
<dbReference type="PANTHER" id="PTHR44757:SF2">
    <property type="entry name" value="BIOFILM ARCHITECTURE MAINTENANCE PROTEIN MBAA"/>
    <property type="match status" value="1"/>
</dbReference>
<dbReference type="InterPro" id="IPR029787">
    <property type="entry name" value="Nucleotide_cyclase"/>
</dbReference>
<dbReference type="CDD" id="cd01949">
    <property type="entry name" value="GGDEF"/>
    <property type="match status" value="1"/>
</dbReference>
<evidence type="ECO:0000259" key="6">
    <source>
        <dbReference type="PROSITE" id="PS50887"/>
    </source>
</evidence>
<feature type="domain" description="Response regulatory" evidence="3">
    <location>
        <begin position="5"/>
        <end position="120"/>
    </location>
</feature>
<evidence type="ECO:0000259" key="4">
    <source>
        <dbReference type="PROSITE" id="PS50113"/>
    </source>
</evidence>
<dbReference type="InterPro" id="IPR052155">
    <property type="entry name" value="Biofilm_reg_signaling"/>
</dbReference>
<dbReference type="InterPro" id="IPR035965">
    <property type="entry name" value="PAS-like_dom_sf"/>
</dbReference>
<name>A0A840MJQ1_9PROT</name>
<dbReference type="SMART" id="SM00052">
    <property type="entry name" value="EAL"/>
    <property type="match status" value="1"/>
</dbReference>
<dbReference type="SMART" id="SM00448">
    <property type="entry name" value="REC"/>
    <property type="match status" value="1"/>
</dbReference>
<dbReference type="PROSITE" id="PS50113">
    <property type="entry name" value="PAC"/>
    <property type="match status" value="1"/>
</dbReference>
<dbReference type="InterPro" id="IPR001789">
    <property type="entry name" value="Sig_transdc_resp-reg_receiver"/>
</dbReference>